<accession>A0A2V0R9E4</accession>
<reference evidence="1" key="1">
    <citation type="submission" date="2017-04" db="EMBL/GenBank/DDBJ databases">
        <title>Unveiling RNA virosphere associated with marine microorganisms.</title>
        <authorList>
            <person name="Urayama S."/>
            <person name="Takaki Y."/>
            <person name="Nishi S."/>
            <person name="Yoshida Y."/>
            <person name="Deguchi S."/>
            <person name="Takai K."/>
            <person name="Nunoura T."/>
        </authorList>
    </citation>
    <scope>NUCLEOTIDE SEQUENCE</scope>
</reference>
<comment type="caution">
    <text evidence="1">The sequence shown here is derived from an EMBL/GenBank/DDBJ whole genome shotgun (WGS) entry which is preliminary data.</text>
</comment>
<name>A0A2V0R9E4_9ZZZZ</name>
<dbReference type="EMBL" id="BDQA01000272">
    <property type="protein sequence ID" value="GBH21717.1"/>
    <property type="molecule type" value="Genomic_RNA"/>
</dbReference>
<evidence type="ECO:0000313" key="1">
    <source>
        <dbReference type="EMBL" id="GBH21717.1"/>
    </source>
</evidence>
<protein>
    <submittedName>
        <fullName evidence="1">Uncharacterized protein</fullName>
    </submittedName>
</protein>
<dbReference type="AlphaFoldDB" id="A0A2V0R9E4"/>
<sequence>MTGNKPGLWQLYDQMSKEAILAGKGKAQKPVAIHFGPSMYRFAKVHNADIRLVVLDPDELERRARDDGDPERMGAALHQLANLIHWLNTDGKWENPKLYYSIDSALA</sequence>
<proteinExistence type="predicted"/>
<organism evidence="1">
    <name type="scientific">viral metagenome</name>
    <dbReference type="NCBI Taxonomy" id="1070528"/>
    <lineage>
        <taxon>unclassified sequences</taxon>
        <taxon>metagenomes</taxon>
        <taxon>organismal metagenomes</taxon>
    </lineage>
</organism>